<dbReference type="SUPFAM" id="SSF53474">
    <property type="entry name" value="alpha/beta-Hydrolases"/>
    <property type="match status" value="1"/>
</dbReference>
<dbReference type="InterPro" id="IPR001031">
    <property type="entry name" value="Thioesterase"/>
</dbReference>
<evidence type="ECO:0000256" key="3">
    <source>
        <dbReference type="ARBA" id="ARBA00022450"/>
    </source>
</evidence>
<dbReference type="Gene3D" id="3.40.50.980">
    <property type="match status" value="2"/>
</dbReference>
<evidence type="ECO:0000313" key="6">
    <source>
        <dbReference type="EMBL" id="NEZ58876.1"/>
    </source>
</evidence>
<dbReference type="GO" id="GO:0009239">
    <property type="term" value="P:enterobactin biosynthetic process"/>
    <property type="evidence" value="ECO:0007669"/>
    <property type="project" value="TreeGrafter"/>
</dbReference>
<dbReference type="PANTHER" id="PTHR45527:SF14">
    <property type="entry name" value="PLIPASTATIN SYNTHASE SUBUNIT B"/>
    <property type="match status" value="1"/>
</dbReference>
<dbReference type="NCBIfam" id="TIGR01733">
    <property type="entry name" value="AA-adenyl-dom"/>
    <property type="match status" value="2"/>
</dbReference>
<dbReference type="Gene3D" id="3.30.300.30">
    <property type="match status" value="2"/>
</dbReference>
<dbReference type="FunFam" id="3.40.50.12780:FF:000012">
    <property type="entry name" value="Non-ribosomal peptide synthetase"/>
    <property type="match status" value="2"/>
</dbReference>
<dbReference type="SMART" id="SM00824">
    <property type="entry name" value="PKS_TE"/>
    <property type="match status" value="1"/>
</dbReference>
<dbReference type="Proteomes" id="UP000481033">
    <property type="component" value="Unassembled WGS sequence"/>
</dbReference>
<protein>
    <submittedName>
        <fullName evidence="6">Non-ribosomal peptide synthetase</fullName>
    </submittedName>
</protein>
<dbReference type="InterPro" id="IPR045851">
    <property type="entry name" value="AMP-bd_C_sf"/>
</dbReference>
<dbReference type="FunFam" id="3.30.300.30:FF:000010">
    <property type="entry name" value="Enterobactin synthetase component F"/>
    <property type="match status" value="2"/>
</dbReference>
<dbReference type="FunFam" id="3.40.50.980:FF:000002">
    <property type="entry name" value="Enterobactin synthetase component F"/>
    <property type="match status" value="1"/>
</dbReference>
<dbReference type="InterPro" id="IPR036736">
    <property type="entry name" value="ACP-like_sf"/>
</dbReference>
<dbReference type="FunFam" id="3.40.50.980:FF:000001">
    <property type="entry name" value="Non-ribosomal peptide synthetase"/>
    <property type="match status" value="2"/>
</dbReference>
<dbReference type="Pfam" id="PF00550">
    <property type="entry name" value="PP-binding"/>
    <property type="match status" value="2"/>
</dbReference>
<keyword evidence="4" id="KW-0597">Phosphoprotein</keyword>
<proteinExistence type="inferred from homology"/>
<dbReference type="SMART" id="SM00823">
    <property type="entry name" value="PKS_PP"/>
    <property type="match status" value="2"/>
</dbReference>
<dbReference type="Pfam" id="PF00668">
    <property type="entry name" value="Condensation"/>
    <property type="match status" value="2"/>
</dbReference>
<dbReference type="InterPro" id="IPR000873">
    <property type="entry name" value="AMP-dep_synth/lig_dom"/>
</dbReference>
<dbReference type="InterPro" id="IPR029058">
    <property type="entry name" value="AB_hydrolase_fold"/>
</dbReference>
<organism evidence="6 7">
    <name type="scientific">Adonisia turfae CCMR0081</name>
    <dbReference type="NCBI Taxonomy" id="2292702"/>
    <lineage>
        <taxon>Bacteria</taxon>
        <taxon>Bacillati</taxon>
        <taxon>Cyanobacteriota</taxon>
        <taxon>Adonisia</taxon>
        <taxon>Adonisia turfae</taxon>
    </lineage>
</organism>
<dbReference type="RefSeq" id="WP_163701794.1">
    <property type="nucleotide sequence ID" value="NZ_QXHD01000004.1"/>
</dbReference>
<dbReference type="Pfam" id="PF13193">
    <property type="entry name" value="AMP-binding_C"/>
    <property type="match status" value="2"/>
</dbReference>
<gene>
    <name evidence="6" type="ORF">DXZ20_25185</name>
</gene>
<keyword evidence="7" id="KW-1185">Reference proteome</keyword>
<comment type="caution">
    <text evidence="6">The sequence shown here is derived from an EMBL/GenBank/DDBJ whole genome shotgun (WGS) entry which is preliminary data.</text>
</comment>
<dbReference type="PROSITE" id="PS00012">
    <property type="entry name" value="PHOSPHOPANTETHEINE"/>
    <property type="match status" value="1"/>
</dbReference>
<dbReference type="Gene3D" id="2.30.38.10">
    <property type="entry name" value="Luciferase, Domain 3"/>
    <property type="match status" value="1"/>
</dbReference>
<dbReference type="GO" id="GO:0008610">
    <property type="term" value="P:lipid biosynthetic process"/>
    <property type="evidence" value="ECO:0007669"/>
    <property type="project" value="UniProtKB-ARBA"/>
</dbReference>
<accession>A0A6M0RRS1</accession>
<evidence type="ECO:0000256" key="2">
    <source>
        <dbReference type="ARBA" id="ARBA00006432"/>
    </source>
</evidence>
<dbReference type="GO" id="GO:0009366">
    <property type="term" value="C:enterobactin synthetase complex"/>
    <property type="evidence" value="ECO:0007669"/>
    <property type="project" value="TreeGrafter"/>
</dbReference>
<evidence type="ECO:0000256" key="4">
    <source>
        <dbReference type="ARBA" id="ARBA00022553"/>
    </source>
</evidence>
<dbReference type="Gene3D" id="3.40.50.12780">
    <property type="entry name" value="N-terminal domain of ligase-like"/>
    <property type="match status" value="1"/>
</dbReference>
<dbReference type="Gene3D" id="1.10.1200.10">
    <property type="entry name" value="ACP-like"/>
    <property type="match status" value="2"/>
</dbReference>
<dbReference type="PROSITE" id="PS50075">
    <property type="entry name" value="CARRIER"/>
    <property type="match status" value="2"/>
</dbReference>
<dbReference type="Pfam" id="PF00501">
    <property type="entry name" value="AMP-binding"/>
    <property type="match status" value="2"/>
</dbReference>
<dbReference type="GO" id="GO:0031177">
    <property type="term" value="F:phosphopantetheine binding"/>
    <property type="evidence" value="ECO:0007669"/>
    <property type="project" value="InterPro"/>
</dbReference>
<dbReference type="SUPFAM" id="SSF52777">
    <property type="entry name" value="CoA-dependent acyltransferases"/>
    <property type="match status" value="4"/>
</dbReference>
<reference evidence="6 7" key="1">
    <citation type="journal article" date="2020" name="Microb. Ecol.">
        <title>Ecogenomics of the Marine Benthic Filamentous Cyanobacterium Adonisia.</title>
        <authorList>
            <person name="Walter J.M."/>
            <person name="Coutinho F.H."/>
            <person name="Leomil L."/>
            <person name="Hargreaves P.I."/>
            <person name="Campeao M.E."/>
            <person name="Vieira V.V."/>
            <person name="Silva B.S."/>
            <person name="Fistarol G.O."/>
            <person name="Salomon P.S."/>
            <person name="Sawabe T."/>
            <person name="Mino S."/>
            <person name="Hosokawa M."/>
            <person name="Miyashita H."/>
            <person name="Maruyama F."/>
            <person name="van Verk M.C."/>
            <person name="Dutilh B.E."/>
            <person name="Thompson C.C."/>
            <person name="Thompson F.L."/>
        </authorList>
    </citation>
    <scope>NUCLEOTIDE SEQUENCE [LARGE SCALE GENOMIC DNA]</scope>
    <source>
        <strain evidence="6 7">CCMR0081</strain>
    </source>
</reference>
<dbReference type="GO" id="GO:0005829">
    <property type="term" value="C:cytosol"/>
    <property type="evidence" value="ECO:0007669"/>
    <property type="project" value="TreeGrafter"/>
</dbReference>
<dbReference type="Gene3D" id="3.30.559.10">
    <property type="entry name" value="Chloramphenicol acetyltransferase-like domain"/>
    <property type="match status" value="2"/>
</dbReference>
<comment type="similarity">
    <text evidence="2">Belongs to the ATP-dependent AMP-binding enzyme family.</text>
</comment>
<feature type="domain" description="Carrier" evidence="5">
    <location>
        <begin position="1062"/>
        <end position="1139"/>
    </location>
</feature>
<dbReference type="FunFam" id="1.10.1200.10:FF:000005">
    <property type="entry name" value="Nonribosomal peptide synthetase 1"/>
    <property type="match status" value="2"/>
</dbReference>
<dbReference type="PROSITE" id="PS00455">
    <property type="entry name" value="AMP_BINDING"/>
    <property type="match status" value="2"/>
</dbReference>
<dbReference type="GO" id="GO:0043041">
    <property type="term" value="P:amino acid activation for nonribosomal peptide biosynthetic process"/>
    <property type="evidence" value="ECO:0007669"/>
    <property type="project" value="TreeGrafter"/>
</dbReference>
<keyword evidence="3" id="KW-0596">Phosphopantetheine</keyword>
<dbReference type="InterPro" id="IPR042099">
    <property type="entry name" value="ANL_N_sf"/>
</dbReference>
<dbReference type="EMBL" id="QXHD01000004">
    <property type="protein sequence ID" value="NEZ58876.1"/>
    <property type="molecule type" value="Genomic_DNA"/>
</dbReference>
<dbReference type="InterPro" id="IPR010071">
    <property type="entry name" value="AA_adenyl_dom"/>
</dbReference>
<feature type="domain" description="Carrier" evidence="5">
    <location>
        <begin position="2209"/>
        <end position="2284"/>
    </location>
</feature>
<dbReference type="SUPFAM" id="SSF47336">
    <property type="entry name" value="ACP-like"/>
    <property type="match status" value="2"/>
</dbReference>
<dbReference type="InterPro" id="IPR020845">
    <property type="entry name" value="AMP-binding_CS"/>
</dbReference>
<dbReference type="InterPro" id="IPR020806">
    <property type="entry name" value="PKS_PP-bd"/>
</dbReference>
<comment type="cofactor">
    <cofactor evidence="1">
        <name>pantetheine 4'-phosphate</name>
        <dbReference type="ChEBI" id="CHEBI:47942"/>
    </cofactor>
</comment>
<dbReference type="NCBIfam" id="NF003417">
    <property type="entry name" value="PRK04813.1"/>
    <property type="match status" value="2"/>
</dbReference>
<dbReference type="Gene3D" id="3.30.559.30">
    <property type="entry name" value="Nonribosomal peptide synthetase, condensation domain"/>
    <property type="match status" value="2"/>
</dbReference>
<dbReference type="CDD" id="cd19531">
    <property type="entry name" value="LCL_NRPS-like"/>
    <property type="match status" value="2"/>
</dbReference>
<dbReference type="InterPro" id="IPR001242">
    <property type="entry name" value="Condensation_dom"/>
</dbReference>
<dbReference type="PANTHER" id="PTHR45527">
    <property type="entry name" value="NONRIBOSOMAL PEPTIDE SYNTHETASE"/>
    <property type="match status" value="1"/>
</dbReference>
<dbReference type="InterPro" id="IPR025110">
    <property type="entry name" value="AMP-bd_C"/>
</dbReference>
<dbReference type="FunFam" id="2.30.38.10:FF:000001">
    <property type="entry name" value="Non-ribosomal peptide synthetase PvdI"/>
    <property type="match status" value="2"/>
</dbReference>
<dbReference type="InterPro" id="IPR009081">
    <property type="entry name" value="PP-bd_ACP"/>
</dbReference>
<dbReference type="GO" id="GO:0047527">
    <property type="term" value="F:2,3-dihydroxybenzoate-serine ligase activity"/>
    <property type="evidence" value="ECO:0007669"/>
    <property type="project" value="TreeGrafter"/>
</dbReference>
<dbReference type="InterPro" id="IPR006162">
    <property type="entry name" value="Ppantetheine_attach_site"/>
</dbReference>
<evidence type="ECO:0000259" key="5">
    <source>
        <dbReference type="PROSITE" id="PS50075"/>
    </source>
</evidence>
<dbReference type="Gene3D" id="3.40.50.1820">
    <property type="entry name" value="alpha/beta hydrolase"/>
    <property type="match status" value="1"/>
</dbReference>
<evidence type="ECO:0000313" key="7">
    <source>
        <dbReference type="Proteomes" id="UP000481033"/>
    </source>
</evidence>
<sequence>MPEQSQLQQQTKIKSLIKRLANLPLQKRDAVLALLQKQGIDPANLPIWSCDRTTNHFPLSWTQEQLWLVDQLAGPSPTYNFLVVMQVKGPLKIDALQQTLNTLVQRHEILRTTFKSIDGEPRQVIHASGFWPLSLEHWPHGETTSDFQNDKPAPLNSVADLAPGLQTWIQQEAARCFDLATGPLVQASLMQRSPTDALLVLNLHHIIWDWWSMGCFSQELAHLYRAHSQEQSPQLPPLSLQYVDYACWQRHWLQTDRLNQHLDYWQQQLAQAPALLELPTDYPRPPVQAFNGCTHTVHLSPALSAQVRDLAQQQGVTLFMLLLTVFQILLHRYSGQPDILVGTPIANRQRPELESLLGFFVNTLVLRTPIDETATGAELLQTVKAMALEAYAHQDVPFEQVVKALQPQRSLAYSPICQVMFVLQNTPLTTLALDQVSLTPLSVDAAIAKFDLTLSIRETDQGLMATWEYNRDLFETTTIKRMASHFERLLTGLVADISQPVSALPMLSETERHQLLVDWNQPAVVPPEVEAACPYIHQLFETQVTRTPDATALVFEGEELSYRQLNNRANQLAHYLRSLGVGPESLVGLCMSRSIDLVVGLLAILKAGGAYIPLDPTYPSQRLQFMLQDSQVNVLVTQNQHLELFSDYNGKIVCLDNCGQDDTSKIAQYPAENLPRNGTAENLAYVIYTSGSTGNPKGVLIPHRNVIRLLRTTQDLYHFNQQDCWTLFHSYAFDFSVWEIWGALCHGGRLVIVPYWVSRSPQDFYDLLVRHQVTVLNQTPSAFQQLMQVDQDHAVDSLGLRYIIFGGEALQVESLLPWFNRHGEDQPQLINMYGITETTVHVTHQPLTAEHSQQSCNSIGKALADLQIYVLDHGLQPVPIGVAGELHIGGAGLARGYLNRPELTAERFIANPFGAGRLYKTGDRVRYRTDGSLEYLGRLDHQVKIRGFRIELGEIETVLSQHPQVQQCIVISQANASSDPCLVAYMVPNSDLNSGATETYATETGDIDTYALKAYLKEHLPDYMVPTGIMSLTAFPLTANGKIDRQALPVFDGASPAATYIAPITERQKHLASLFADVLSRPINTIGLHDSFFDLGGHSLLAAQLVARIRSTLDLEMPLRTLFESPTIDALDAALDKAAYPSRSVPPITPRSQNDSPIPLSFAQERLWFLAQLEQQENQVQQQAEPLAIYNIFAAVRISGRPNAAALQQALDTLVHRHESLRTRFPVVEGVARQVVKPTVQIPLVVIPTLEIPLEDWLLQRAQQPFDLEQGPLLRMALVNLDDGAAVLAVAIHHIISDGWSMQVLIQELAHIYTAYAQGQPATLPPLKIQYADYALWQRQWLQGEDLATQLSYWQQQLANLPPLLELPTDRPRPAVQTFQGRTHRISLPPDLSQQVRAFAQQQDVTLFMLLLGTFQLLLHRYSGQRDIAVGTPVANRQRFELEPLIGFFVNTLVLRLGVDETDTVVAFLTRVKQMALEAYDHQTVPFEQIVEALQPERSLAYSPLFQVMFALDAEIAPLASLPAGPSELTLTPLAVDSAIAKFDLTLSITDTTPALVTHWEYNSDLFNPNTIERMAQQFITLLQGMVTRASSPISELSLLTEPERHQLLMEWSGAHGEFNGISDAQNRETGGQFNAGNFTGNEVQSLKPRVQSSSAFRLPPSAFYPSQDFSAKVDTRETYDCIHHLFEAQVQRTPDAIAVSLESEHLSYQALNQRANQLAHYLQDLGIGPETLVGICIDRSLDMVVGLLGILKAGAAYVPIDPTSPLARLAFMLQDTGLSLLLTQHHLLTALPDHGAKTVCLDSDWSTIATCPSTNPISQVGAENLAYVIYTSGSTGQPKGILIEHQALIAFTQTAITTYSFSPTDRVLQFASISFDAAVEEIYPCLSVGATLVLRTEEMLALDRFWSQCQNWQITVLDLPTAYWHQLVSQFIPQSLQPLRLVIIGGERADPRQVNHWQQNVGQFPQLINSYGPTETTVVATTYNFSTNKTSEGTRLVEVPIGRPLAHVQTYVLDAHHRPMPMGIPGELYIGGAGLARGYLNQPALTKENFIPHPFGAGRLYKTGDRVRYRSDGNIDYLGRLDDQVKIRGFRIELGEIEALLHSHPQVQQCVVVTQTDSLGHSTLIAYVVVQDISNETDNETGNETNGAIETSALKDYLKQSLPPYMVPQLVVPLDTLPLTPNGKVDRHALRAPDGALAQSLSSQTYIAPRTPIELRLAKIWSEILEMRPISVQSTFFDLGGHSLLAVQLMARLQQEFQADLPLAILFQSPTIEQLAMYLERDGGIDSVSETVLVPIQAQGNKTPLFCIHPIGGNVFCYAALSQQLGADYPLYGLQSLGLMGQQQPLTTIEAMAATYCEEIRTVQPHGPYHLAGWSMGGVVAYEMAQQLSQQGETVALLGLIDSYLYCPNIVTDGENDPMDHPEFNQGLLLMELLKDLAGQMGQPLPSPLQILQTSPMSLAQAFELSQQHQLLPPGVTFHRLEHLWQVFQANVLALHQYRPQSYGGSALLISAGESVTQASDKISERVRNSASLSWEQIRWEQIIQGDFKQFTISGDHFSLLREADQITPITHYLKSYISL</sequence>
<name>A0A6M0RRS1_9CYAN</name>
<dbReference type="Pfam" id="PF00975">
    <property type="entry name" value="Thioesterase"/>
    <property type="match status" value="1"/>
</dbReference>
<evidence type="ECO:0000256" key="1">
    <source>
        <dbReference type="ARBA" id="ARBA00001957"/>
    </source>
</evidence>
<dbReference type="InterPro" id="IPR023213">
    <property type="entry name" value="CAT-like_dom_sf"/>
</dbReference>
<dbReference type="InterPro" id="IPR020802">
    <property type="entry name" value="TesA-like"/>
</dbReference>
<dbReference type="CDD" id="cd17643">
    <property type="entry name" value="A_NRPS_Cytc1-like"/>
    <property type="match status" value="1"/>
</dbReference>
<dbReference type="SUPFAM" id="SSF56801">
    <property type="entry name" value="Acetyl-CoA synthetase-like"/>
    <property type="match status" value="2"/>
</dbReference>